<reference evidence="1 2" key="1">
    <citation type="submission" date="2019-04" db="EMBL/GenBank/DDBJ databases">
        <title>Natronospirillum operosus gen. nov., sp. nov., a haloalkaliphilic satellite isolated from decaying biomass of laboratory culture of cyanobacterium Geitlerinema sp. and proposal of Natronospirillaceae fam. nov. and Saccharospirillaceae fam. nov.</title>
        <authorList>
            <person name="Kevbrin V."/>
            <person name="Boltyanskaya Y."/>
            <person name="Koziaeva V."/>
            <person name="Grouzdev D.S."/>
            <person name="Park M."/>
            <person name="Cho J."/>
        </authorList>
    </citation>
    <scope>NUCLEOTIDE SEQUENCE [LARGE SCALE GENOMIC DNA]</scope>
    <source>
        <strain evidence="1 2">G-116</strain>
    </source>
</reference>
<dbReference type="Proteomes" id="UP000297475">
    <property type="component" value="Unassembled WGS sequence"/>
</dbReference>
<comment type="caution">
    <text evidence="1">The sequence shown here is derived from an EMBL/GenBank/DDBJ whole genome shotgun (WGS) entry which is preliminary data.</text>
</comment>
<evidence type="ECO:0000313" key="1">
    <source>
        <dbReference type="EMBL" id="TGG95325.1"/>
    </source>
</evidence>
<dbReference type="RefSeq" id="WP_135480902.1">
    <property type="nucleotide sequence ID" value="NZ_SRMF01000001.1"/>
</dbReference>
<evidence type="ECO:0008006" key="3">
    <source>
        <dbReference type="Google" id="ProtNLM"/>
    </source>
</evidence>
<proteinExistence type="predicted"/>
<dbReference type="EMBL" id="SRMF01000001">
    <property type="protein sequence ID" value="TGG95325.1"/>
    <property type="molecule type" value="Genomic_DNA"/>
</dbReference>
<dbReference type="AlphaFoldDB" id="A0A4Z0WJG4"/>
<accession>A0A4Z0WJG4</accession>
<evidence type="ECO:0000313" key="2">
    <source>
        <dbReference type="Proteomes" id="UP000297475"/>
    </source>
</evidence>
<protein>
    <recommendedName>
        <fullName evidence="3">DUF4249 family protein</fullName>
    </recommendedName>
</protein>
<keyword evidence="2" id="KW-1185">Reference proteome</keyword>
<dbReference type="OrthoDB" id="6191614at2"/>
<organism evidence="1 2">
    <name type="scientific">Natronospirillum operosum</name>
    <dbReference type="NCBI Taxonomy" id="2759953"/>
    <lineage>
        <taxon>Bacteria</taxon>
        <taxon>Pseudomonadati</taxon>
        <taxon>Pseudomonadota</taxon>
        <taxon>Gammaproteobacteria</taxon>
        <taxon>Oceanospirillales</taxon>
        <taxon>Natronospirillaceae</taxon>
        <taxon>Natronospirillum</taxon>
    </lineage>
</organism>
<sequence length="269" mass="30073">MHPISPVRWLTVLSASIVLIGCASVPLERANPDRLRANIDYRQAPDQILLETELRQGSGSRRVRADSQQFYVRDASGRETPLEEGDRRGDYSLQLNVGDGPYTLVLAGHGEHTLPLGETLILEDPEQVAGSRRSTSDRITVTYENEDQEALMWSFSARCGSDEWEVRRSLERDQDLIEINLQNVKQQLDRAAGATLTGEIPVTITLYRQYRDDPPAPFRYQRVRTQDSLTFTLDTARVGVQVSGSVSFMVSPNASLGIGAQSRPVRRCT</sequence>
<gene>
    <name evidence="1" type="ORF">E4656_02575</name>
</gene>
<name>A0A4Z0WJG4_9GAMM</name>